<evidence type="ECO:0000313" key="1">
    <source>
        <dbReference type="EMBL" id="WXC76510.1"/>
    </source>
</evidence>
<evidence type="ECO:0000313" key="2">
    <source>
        <dbReference type="Proteomes" id="UP001432046"/>
    </source>
</evidence>
<name>A0ABZ2NNY9_9BRAD</name>
<dbReference type="Proteomes" id="UP001432046">
    <property type="component" value="Chromosome"/>
</dbReference>
<protein>
    <submittedName>
        <fullName evidence="1">Uncharacterized protein</fullName>
    </submittedName>
</protein>
<dbReference type="EMBL" id="CP147711">
    <property type="protein sequence ID" value="WXC76510.1"/>
    <property type="molecule type" value="Genomic_DNA"/>
</dbReference>
<reference evidence="1" key="2">
    <citation type="submission" date="2024-03" db="EMBL/GenBank/DDBJ databases">
        <authorList>
            <person name="Bromfield E.S.P."/>
            <person name="Cloutier S."/>
        </authorList>
    </citation>
    <scope>NUCLEOTIDE SEQUENCE</scope>
    <source>
        <strain evidence="1">5S5</strain>
    </source>
</reference>
<sequence>MKQHELLRHIGERLFGGQWQGQLCAIIGVSDRSLRRWVSGTDPIPPGVWSDVLKVIQSQWVDLRELEYQVRDLHRVAVHRFQVYDAMKGDYAEQAASKRTAHDIQKIGGKIIPGTQQLVDSRALDEHGRYTPPADGAEWSLGNVQSTTEGYGFNILNKFRAPVASFSYPDMALARASHDLMAAALGDATLVLGHPG</sequence>
<keyword evidence="2" id="KW-1185">Reference proteome</keyword>
<dbReference type="RefSeq" id="WP_176540091.1">
    <property type="nucleotide sequence ID" value="NZ_CP088288.1"/>
</dbReference>
<organism evidence="1 2">
    <name type="scientific">Bradyrhizobium septentrionale</name>
    <dbReference type="NCBI Taxonomy" id="1404411"/>
    <lineage>
        <taxon>Bacteria</taxon>
        <taxon>Pseudomonadati</taxon>
        <taxon>Pseudomonadota</taxon>
        <taxon>Alphaproteobacteria</taxon>
        <taxon>Hyphomicrobiales</taxon>
        <taxon>Nitrobacteraceae</taxon>
        <taxon>Bradyrhizobium</taxon>
    </lineage>
</organism>
<proteinExistence type="predicted"/>
<accession>A0ABZ2NNY9</accession>
<reference evidence="1" key="1">
    <citation type="journal article" date="2021" name="Int. J. Syst. Evol. Microbiol.">
        <title>Bradyrhizobium septentrionale sp. nov. (sv. septentrionale) and Bradyrhizobium quebecense sp. nov. (sv. septentrionale) associated with legumes native to Canada possess rearranged symbiosis genes and numerous insertion sequences.</title>
        <authorList>
            <person name="Bromfield E.S.P."/>
            <person name="Cloutier S."/>
        </authorList>
    </citation>
    <scope>NUCLEOTIDE SEQUENCE</scope>
    <source>
        <strain evidence="1">5S5</strain>
    </source>
</reference>
<gene>
    <name evidence="1" type="ORF">WDK88_23740</name>
</gene>